<protein>
    <recommendedName>
        <fullName evidence="4">VWA domain-containing protein</fullName>
    </recommendedName>
</protein>
<evidence type="ECO:0000313" key="2">
    <source>
        <dbReference type="EMBL" id="WXB10375.1"/>
    </source>
</evidence>
<reference evidence="2" key="1">
    <citation type="submission" date="2021-12" db="EMBL/GenBank/DDBJ databases">
        <title>Discovery of the Pendulisporaceae a myxobacterial family with distinct sporulation behavior and unique specialized metabolism.</title>
        <authorList>
            <person name="Garcia R."/>
            <person name="Popoff A."/>
            <person name="Bader C.D."/>
            <person name="Loehr J."/>
            <person name="Walesch S."/>
            <person name="Walt C."/>
            <person name="Boldt J."/>
            <person name="Bunk B."/>
            <person name="Haeckl F.J.F.P.J."/>
            <person name="Gunesch A.P."/>
            <person name="Birkelbach J."/>
            <person name="Nuebel U."/>
            <person name="Pietschmann T."/>
            <person name="Bach T."/>
            <person name="Mueller R."/>
        </authorList>
    </citation>
    <scope>NUCLEOTIDE SEQUENCE</scope>
    <source>
        <strain evidence="2">MSr11367</strain>
    </source>
</reference>
<accession>A0ABZ2LJ17</accession>
<dbReference type="Proteomes" id="UP001374803">
    <property type="component" value="Chromosome"/>
</dbReference>
<gene>
    <name evidence="2" type="ORF">LVJ94_24500</name>
</gene>
<dbReference type="PROSITE" id="PS51257">
    <property type="entry name" value="PROKAR_LIPOPROTEIN"/>
    <property type="match status" value="1"/>
</dbReference>
<dbReference type="EMBL" id="CP089983">
    <property type="protein sequence ID" value="WXB10375.1"/>
    <property type="molecule type" value="Genomic_DNA"/>
</dbReference>
<dbReference type="RefSeq" id="WP_394840052.1">
    <property type="nucleotide sequence ID" value="NZ_CP089929.1"/>
</dbReference>
<sequence>MHTAARVLTAAGLLASLGALGSGCLTRKVSGEPPSTKINYNTVIRQSAIDKIDLLFAIDNSSSMGDKQALFADAVPDLINRLLTPNCVRDADGSVVPPQNGQCAPGSKPEFTPVQDIHIGIVSSSIGSYGTNQCNPTAAGNAGKQLDDKGQLLTRADSSGTPKTQPFNFLSWLPDNVEANKDKKPIAGTTAYGRAGLTSDQLETDFKAMVKGVADHGCGYEGQLESVYRFLVQPDPWESYTLPGNEADSNARVKLNGVDKKILQQRANFLREDSLVAIIMLTDENENTIDPLALGAHAWLYESGYRVAGGTPACSDPSKGPNSAECFSCYQDNAKDLPCYQKGLPLEQDGANVRFFEPKRRFGYDARFPLERYTTGFSQTKVPDRRGEHTETDNPDVRSFNYVGNPNCTNPLFAKGSSLAEAAEKTDNPDALCNLARGPRSSDLIFYAIIGGVPWQMLTDQPTNLEDSNPGKFKDKLVEDDWRRILGADPARYDFTGINARMRESVAKRDGVADTGSFRDWDTKNDDLQYACVFNLAKERDCSLPENKDACDCARATDSPLCDRTVPTKQLKGKAYPTVSQLSVARTLRDQGIVASLCPKFSADSDKDKEDYGYRPAVRTIVNRLKDALSERCIPQPLEEQDDGTVPCLITELLPSGDQATACDPAKGLKQPEAGVLERYRKQQVAGNATPEELARPLCVISQLKGPELVNNSCVKSTKGGWCYVSREKVATEKCAQSIKFPEAFPPPNGALVNLQCIEQPPTAGGDAGP</sequence>
<keyword evidence="1" id="KW-0732">Signal</keyword>
<feature type="signal peptide" evidence="1">
    <location>
        <begin position="1"/>
        <end position="21"/>
    </location>
</feature>
<evidence type="ECO:0000313" key="3">
    <source>
        <dbReference type="Proteomes" id="UP001374803"/>
    </source>
</evidence>
<evidence type="ECO:0008006" key="4">
    <source>
        <dbReference type="Google" id="ProtNLM"/>
    </source>
</evidence>
<feature type="chain" id="PRO_5046252819" description="VWA domain-containing protein" evidence="1">
    <location>
        <begin position="22"/>
        <end position="770"/>
    </location>
</feature>
<organism evidence="2 3">
    <name type="scientific">Pendulispora rubella</name>
    <dbReference type="NCBI Taxonomy" id="2741070"/>
    <lineage>
        <taxon>Bacteria</taxon>
        <taxon>Pseudomonadati</taxon>
        <taxon>Myxococcota</taxon>
        <taxon>Myxococcia</taxon>
        <taxon>Myxococcales</taxon>
        <taxon>Sorangiineae</taxon>
        <taxon>Pendulisporaceae</taxon>
        <taxon>Pendulispora</taxon>
    </lineage>
</organism>
<evidence type="ECO:0000256" key="1">
    <source>
        <dbReference type="SAM" id="SignalP"/>
    </source>
</evidence>
<name>A0ABZ2LJ17_9BACT</name>
<proteinExistence type="predicted"/>
<keyword evidence="3" id="KW-1185">Reference proteome</keyword>